<evidence type="ECO:0000313" key="2">
    <source>
        <dbReference type="Proteomes" id="UP000299102"/>
    </source>
</evidence>
<comment type="caution">
    <text evidence="1">The sequence shown here is derived from an EMBL/GenBank/DDBJ whole genome shotgun (WGS) entry which is preliminary data.</text>
</comment>
<reference evidence="1 2" key="1">
    <citation type="journal article" date="2019" name="Commun. Biol.">
        <title>The bagworm genome reveals a unique fibroin gene that provides high tensile strength.</title>
        <authorList>
            <person name="Kono N."/>
            <person name="Nakamura H."/>
            <person name="Ohtoshi R."/>
            <person name="Tomita M."/>
            <person name="Numata K."/>
            <person name="Arakawa K."/>
        </authorList>
    </citation>
    <scope>NUCLEOTIDE SEQUENCE [LARGE SCALE GENOMIC DNA]</scope>
</reference>
<evidence type="ECO:0000313" key="1">
    <source>
        <dbReference type="EMBL" id="GBP79665.1"/>
    </source>
</evidence>
<dbReference type="EMBL" id="BGZK01001424">
    <property type="protein sequence ID" value="GBP79665.1"/>
    <property type="molecule type" value="Genomic_DNA"/>
</dbReference>
<gene>
    <name evidence="1" type="ORF">EVAR_61186_1</name>
</gene>
<keyword evidence="2" id="KW-1185">Reference proteome</keyword>
<sequence>MRLSRHARLCNARSGEVGSSRQTSEKNITNPSLLYSLGEHYIRDHEISVSFSIDINRIKLTNDGQVSRDAISAPQLGAAAAELVQTPLFARAPPPTGIILYVRTFALDSWTGIWTISRIIPAAFLTKDRARGPRTPPARSIKLEHFLNPRGWRVFMGGDDRLLSDGSNACSLRML</sequence>
<dbReference type="Proteomes" id="UP000299102">
    <property type="component" value="Unassembled WGS sequence"/>
</dbReference>
<accession>A0A4C1YZA6</accession>
<protein>
    <submittedName>
        <fullName evidence="1">Uncharacterized protein</fullName>
    </submittedName>
</protein>
<proteinExistence type="predicted"/>
<organism evidence="1 2">
    <name type="scientific">Eumeta variegata</name>
    <name type="common">Bagworm moth</name>
    <name type="synonym">Eumeta japonica</name>
    <dbReference type="NCBI Taxonomy" id="151549"/>
    <lineage>
        <taxon>Eukaryota</taxon>
        <taxon>Metazoa</taxon>
        <taxon>Ecdysozoa</taxon>
        <taxon>Arthropoda</taxon>
        <taxon>Hexapoda</taxon>
        <taxon>Insecta</taxon>
        <taxon>Pterygota</taxon>
        <taxon>Neoptera</taxon>
        <taxon>Endopterygota</taxon>
        <taxon>Lepidoptera</taxon>
        <taxon>Glossata</taxon>
        <taxon>Ditrysia</taxon>
        <taxon>Tineoidea</taxon>
        <taxon>Psychidae</taxon>
        <taxon>Oiketicinae</taxon>
        <taxon>Eumeta</taxon>
    </lineage>
</organism>
<dbReference type="AlphaFoldDB" id="A0A4C1YZA6"/>
<name>A0A4C1YZA6_EUMVA</name>